<dbReference type="Proteomes" id="UP000001338">
    <property type="component" value="Unassembled WGS sequence"/>
</dbReference>
<accession>A0A828Z3J4</accession>
<comment type="caution">
    <text evidence="1">The sequence shown here is derived from an EMBL/GenBank/DDBJ whole genome shotgun (WGS) entry which is preliminary data.</text>
</comment>
<dbReference type="AlphaFoldDB" id="A0A828Z3J4"/>
<name>A0A828Z3J4_9LEPT</name>
<evidence type="ECO:0000313" key="2">
    <source>
        <dbReference type="Proteomes" id="UP000001338"/>
    </source>
</evidence>
<dbReference type="EMBL" id="AFLV02000035">
    <property type="protein sequence ID" value="EKR64841.1"/>
    <property type="molecule type" value="Genomic_DNA"/>
</dbReference>
<evidence type="ECO:0000313" key="1">
    <source>
        <dbReference type="EMBL" id="EKR64841.1"/>
    </source>
</evidence>
<organism evidence="1 2">
    <name type="scientific">Leptospira weilii str. 2006001853</name>
    <dbReference type="NCBI Taxonomy" id="1001589"/>
    <lineage>
        <taxon>Bacteria</taxon>
        <taxon>Pseudomonadati</taxon>
        <taxon>Spirochaetota</taxon>
        <taxon>Spirochaetia</taxon>
        <taxon>Leptospirales</taxon>
        <taxon>Leptospiraceae</taxon>
        <taxon>Leptospira</taxon>
    </lineage>
</organism>
<sequence length="39" mass="4500">MWELSFTEDLSKFRQIYLKIQALVGLVMDLTSNARATLP</sequence>
<proteinExistence type="predicted"/>
<gene>
    <name evidence="1" type="ORF">LEP1GSC036_0524</name>
</gene>
<reference evidence="1 2" key="1">
    <citation type="submission" date="2012-10" db="EMBL/GenBank/DDBJ databases">
        <authorList>
            <person name="Harkins D.M."/>
            <person name="Durkin A.S."/>
            <person name="Brinkac L.M."/>
            <person name="Haft D.H."/>
            <person name="Selengut J.D."/>
            <person name="Sanka R."/>
            <person name="DePew J."/>
            <person name="Purushe J."/>
            <person name="Whelen A.C."/>
            <person name="Vinetz J.M."/>
            <person name="Sutton G.G."/>
            <person name="Nierman W.C."/>
            <person name="Fouts D.E."/>
        </authorList>
    </citation>
    <scope>NUCLEOTIDE SEQUENCE [LARGE SCALE GENOMIC DNA]</scope>
    <source>
        <strain evidence="1 2">2006001853</strain>
    </source>
</reference>
<protein>
    <submittedName>
        <fullName evidence="1">Uncharacterized protein</fullName>
    </submittedName>
</protein>